<dbReference type="Gene3D" id="2.60.40.10">
    <property type="entry name" value="Immunoglobulins"/>
    <property type="match status" value="1"/>
</dbReference>
<reference evidence="1 2" key="1">
    <citation type="journal article" date="2017" name="Genome Announc.">
        <title>Draft Genome Sequence of a Sporulating and Motile Strain of Lachnotalea glycerini Isolated from Water in Quebec City, Canada.</title>
        <authorList>
            <person name="Maheux A.F."/>
            <person name="Boudreau D.K."/>
            <person name="Berube E."/>
            <person name="Boissinot M."/>
            <person name="Raymond F."/>
            <person name="Brodeur S."/>
            <person name="Corbeil J."/>
            <person name="Isabel S."/>
            <person name="Omar R.F."/>
            <person name="Bergeron M.G."/>
        </authorList>
    </citation>
    <scope>NUCLEOTIDE SEQUENCE [LARGE SCALE GENOMIC DNA]</scope>
    <source>
        <strain evidence="1 2">CCRI-19302</strain>
    </source>
</reference>
<organism evidence="1 2">
    <name type="scientific">Lachnotalea glycerini</name>
    <dbReference type="NCBI Taxonomy" id="1763509"/>
    <lineage>
        <taxon>Bacteria</taxon>
        <taxon>Bacillati</taxon>
        <taxon>Bacillota</taxon>
        <taxon>Clostridia</taxon>
        <taxon>Lachnospirales</taxon>
        <taxon>Lachnospiraceae</taxon>
        <taxon>Lachnotalea</taxon>
    </lineage>
</organism>
<dbReference type="Proteomes" id="UP000216411">
    <property type="component" value="Unassembled WGS sequence"/>
</dbReference>
<proteinExistence type="predicted"/>
<evidence type="ECO:0000313" key="1">
    <source>
        <dbReference type="EMBL" id="RDY27490.1"/>
    </source>
</evidence>
<dbReference type="InterPro" id="IPR013783">
    <property type="entry name" value="Ig-like_fold"/>
</dbReference>
<name>A0A371J3X8_9FIRM</name>
<feature type="non-terminal residue" evidence="1">
    <location>
        <position position="1"/>
    </location>
</feature>
<accession>A0A371J3X8</accession>
<dbReference type="EMBL" id="NOKA02000107">
    <property type="protein sequence ID" value="RDY27490.1"/>
    <property type="molecule type" value="Genomic_DNA"/>
</dbReference>
<comment type="caution">
    <text evidence="1">The sequence shown here is derived from an EMBL/GenBank/DDBJ whole genome shotgun (WGS) entry which is preliminary data.</text>
</comment>
<protein>
    <recommendedName>
        <fullName evidence="3">DUF5011 domain-containing protein</fullName>
    </recommendedName>
</protein>
<gene>
    <name evidence="1" type="ORF">CG710_020630</name>
</gene>
<sequence>SILSGTIIMNKTPNDWAHTMIRYYTDDETNTTVTEDTTATGVGWSFKVGLSATDTANYFKDGISIETSKFKDLAINAKAITFGKANSDYKGTLPTLSTTDIAIINMYRVWDYGPLVKAYDLYYTLTEAKNGVITEAELLNRAIATDGEDGTIGAGDHTSNSFRVIDYASTNFTTSDSVAVTYLATDSAGNQTRKKIIVHIVDTTPILIKESKKARFISEKYYNLAYGQGGLEDNSNWRSNPEYVAVICDTFKNIKNGTPKETYAFTHEQILEGQRFVEENGVGNSKSSNALLRFYNQFIAQNKQ</sequence>
<keyword evidence="2" id="KW-1185">Reference proteome</keyword>
<dbReference type="AlphaFoldDB" id="A0A371J3X8"/>
<evidence type="ECO:0000313" key="2">
    <source>
        <dbReference type="Proteomes" id="UP000216411"/>
    </source>
</evidence>
<evidence type="ECO:0008006" key="3">
    <source>
        <dbReference type="Google" id="ProtNLM"/>
    </source>
</evidence>